<comment type="caution">
    <text evidence="2">The sequence shown here is derived from an EMBL/GenBank/DDBJ whole genome shotgun (WGS) entry which is preliminary data.</text>
</comment>
<keyword evidence="3" id="KW-1185">Reference proteome</keyword>
<reference evidence="2 3" key="1">
    <citation type="journal article" date="2018" name="Evol. Lett.">
        <title>Horizontal gene cluster transfer increased hallucinogenic mushroom diversity.</title>
        <authorList>
            <person name="Reynolds H.T."/>
            <person name="Vijayakumar V."/>
            <person name="Gluck-Thaler E."/>
            <person name="Korotkin H.B."/>
            <person name="Matheny P.B."/>
            <person name="Slot J.C."/>
        </authorList>
    </citation>
    <scope>NUCLEOTIDE SEQUENCE [LARGE SCALE GENOMIC DNA]</scope>
    <source>
        <strain evidence="2 3">SRW20</strain>
    </source>
</reference>
<feature type="compositionally biased region" description="Basic and acidic residues" evidence="1">
    <location>
        <begin position="1"/>
        <end position="24"/>
    </location>
</feature>
<dbReference type="AlphaFoldDB" id="A0A409X3P0"/>
<organism evidence="2 3">
    <name type="scientific">Gymnopilus dilepis</name>
    <dbReference type="NCBI Taxonomy" id="231916"/>
    <lineage>
        <taxon>Eukaryota</taxon>
        <taxon>Fungi</taxon>
        <taxon>Dikarya</taxon>
        <taxon>Basidiomycota</taxon>
        <taxon>Agaricomycotina</taxon>
        <taxon>Agaricomycetes</taxon>
        <taxon>Agaricomycetidae</taxon>
        <taxon>Agaricales</taxon>
        <taxon>Agaricineae</taxon>
        <taxon>Hymenogastraceae</taxon>
        <taxon>Gymnopilus</taxon>
    </lineage>
</organism>
<name>A0A409X3P0_9AGAR</name>
<evidence type="ECO:0000313" key="3">
    <source>
        <dbReference type="Proteomes" id="UP000284706"/>
    </source>
</evidence>
<feature type="region of interest" description="Disordered" evidence="1">
    <location>
        <begin position="1"/>
        <end position="42"/>
    </location>
</feature>
<dbReference type="Proteomes" id="UP000284706">
    <property type="component" value="Unassembled WGS sequence"/>
</dbReference>
<proteinExistence type="predicted"/>
<dbReference type="EMBL" id="NHYE01004313">
    <property type="protein sequence ID" value="PPQ85367.1"/>
    <property type="molecule type" value="Genomic_DNA"/>
</dbReference>
<feature type="non-terminal residue" evidence="2">
    <location>
        <position position="359"/>
    </location>
</feature>
<sequence>MKKHAKIDDVGGEDKENRSTRDQSSDSQDENGAPDEDHDNRRDGLSILSVNQFIDAISSEKNIQTMSALVDLSSLDAKSGREKADSFVNVIWERSQLKYRFTYHSNYKHVNTPTTRFVYNCVQATKRQHKSKKSTKEGVKNRDKAQMETFSCQGWIFVTIVDGESEAFVKFRHDVKHVPYWTIDIPSQVQEFIQKNIDLGPDKIWHRILEDDPAPDYSRRSVYQLWYEEASKDWKKDKDEVKSAKILLDEASKNPRSKLFQVETIPVHNEDGFTALAFCLPEFLRQWGGKVRELSLDSAWNTNGSNFEVYALLGEVSGSGCPLGYLLIQSAAGSEPGGKQRYLEEVLDHFKKNWKIKAI</sequence>
<dbReference type="OrthoDB" id="2437251at2759"/>
<gene>
    <name evidence="2" type="ORF">CVT26_000899</name>
</gene>
<dbReference type="InParanoid" id="A0A409X3P0"/>
<evidence type="ECO:0000256" key="1">
    <source>
        <dbReference type="SAM" id="MobiDB-lite"/>
    </source>
</evidence>
<feature type="compositionally biased region" description="Acidic residues" evidence="1">
    <location>
        <begin position="27"/>
        <end position="37"/>
    </location>
</feature>
<accession>A0A409X3P0</accession>
<evidence type="ECO:0000313" key="2">
    <source>
        <dbReference type="EMBL" id="PPQ85367.1"/>
    </source>
</evidence>
<protein>
    <submittedName>
        <fullName evidence="2">Uncharacterized protein</fullName>
    </submittedName>
</protein>